<evidence type="ECO:0000256" key="1">
    <source>
        <dbReference type="SAM" id="Coils"/>
    </source>
</evidence>
<dbReference type="Proteomes" id="UP001141183">
    <property type="component" value="Unassembled WGS sequence"/>
</dbReference>
<dbReference type="SUPFAM" id="SSF52540">
    <property type="entry name" value="P-loop containing nucleoside triphosphate hydrolases"/>
    <property type="match status" value="1"/>
</dbReference>
<keyword evidence="2" id="KW-0812">Transmembrane</keyword>
<feature type="transmembrane region" description="Helical" evidence="2">
    <location>
        <begin position="440"/>
        <end position="458"/>
    </location>
</feature>
<evidence type="ECO:0000313" key="4">
    <source>
        <dbReference type="EMBL" id="MDC4240666.1"/>
    </source>
</evidence>
<keyword evidence="1" id="KW-0175">Coiled coil</keyword>
<dbReference type="RefSeq" id="WP_111928233.1">
    <property type="nucleotide sequence ID" value="NZ_JAMRYU010000010.1"/>
</dbReference>
<dbReference type="InterPro" id="IPR027417">
    <property type="entry name" value="P-loop_NTPase"/>
</dbReference>
<feature type="transmembrane region" description="Helical" evidence="2">
    <location>
        <begin position="464"/>
        <end position="483"/>
    </location>
</feature>
<dbReference type="PANTHER" id="PTHR41259">
    <property type="entry name" value="DOUBLE-STRAND BREAK REPAIR RAD50 ATPASE, PUTATIVE-RELATED"/>
    <property type="match status" value="1"/>
</dbReference>
<feature type="domain" description="Rad50/SbcC-type AAA" evidence="3">
    <location>
        <begin position="5"/>
        <end position="274"/>
    </location>
</feature>
<dbReference type="InterPro" id="IPR038729">
    <property type="entry name" value="Rad50/SbcC_AAA"/>
</dbReference>
<accession>A0A9X4B2H2</accession>
<feature type="coiled-coil region" evidence="1">
    <location>
        <begin position="597"/>
        <end position="631"/>
    </location>
</feature>
<dbReference type="PANTHER" id="PTHR41259:SF1">
    <property type="entry name" value="DOUBLE-STRAND BREAK REPAIR RAD50 ATPASE, PUTATIVE-RELATED"/>
    <property type="match status" value="1"/>
</dbReference>
<keyword evidence="2" id="KW-1133">Transmembrane helix</keyword>
<keyword evidence="2" id="KW-0472">Membrane</keyword>
<feature type="coiled-coil region" evidence="1">
    <location>
        <begin position="715"/>
        <end position="787"/>
    </location>
</feature>
<proteinExistence type="predicted"/>
<organism evidence="4 5">
    <name type="scientific">Clostridium tertium</name>
    <dbReference type="NCBI Taxonomy" id="1559"/>
    <lineage>
        <taxon>Bacteria</taxon>
        <taxon>Bacillati</taxon>
        <taxon>Bacillota</taxon>
        <taxon>Clostridia</taxon>
        <taxon>Eubacteriales</taxon>
        <taxon>Clostridiaceae</taxon>
        <taxon>Clostridium</taxon>
    </lineage>
</organism>
<keyword evidence="5" id="KW-1185">Reference proteome</keyword>
<evidence type="ECO:0000256" key="2">
    <source>
        <dbReference type="SAM" id="Phobius"/>
    </source>
</evidence>
<gene>
    <name evidence="4" type="ORF">NE398_10890</name>
</gene>
<evidence type="ECO:0000313" key="5">
    <source>
        <dbReference type="Proteomes" id="UP001141183"/>
    </source>
</evidence>
<sequence>MIINKIHIISFAGLKDKIIELSDETNLIYGENEKGKSTIQNFIRIWLYGMNAKRSKDIKNNDRMRFMPIDGDKIRGELHVSHNSRKYIIRRSFGLTKKDDTSEILDAESGDIILDIPKDEPGKYFFNVNTSTFLKTLFISQLGVSISKDKEEEIIDRAANLLGSGEENVSLQKALEKLDNIKKSITTSRKNGELDLLRNKYNLLNEERYEAYKLSETSIDKEQALIILKDNREELRKELKNLDIYKKYMKKAKLQKEYEEITEYLKKKEELKKKERYIEESISSRNGVIDEVLLNDIKDENSLYFSILDMKSEEEKKLIRSKEIYSNKRSEFENLFFIEDLSSEDKNKFMKSIMERENLKEKIKNYGVLNNDINLIKKDIEKKKDYIGSAINFRGIRDEIGKLLEKYEDKLKELKFKLESSSNNIKEKNIDIKLKSQNRLINLLIIICSIILAVSIFLFRNNLFLIVILTGVLSLLIFKAFNLRAEINKSDKHNSLFSIDKLEEDIKEIEKDIFKYTKLVGATSYEDFIRKLKLFDEFNLYEEKQNIKITEKEIQVSVLNIRTVEENYKSNEEYIEHILDLAKTKDVNEVILMLSKYEEVNKDILSLKIDIEKEEQSINKLQKELEIREKRIREKLEFIGLEDIDLFSLEEKLLEIKQKVKQREEIVRTLESIDETYKALTKDKDIDAIKEDLKDIINENINYTYSSEEEIDNQISIKSNELIEIEKSIKDVENDLNNRFIGKRGIPQIEEEIEEVREKISKFELKLKATELAIEKMNESIREVRGNFGNILNSSVIEYFKNLTNKSYNDVMVSDSYEMKVRKGAEVLPGAILSNGANDQLYLSLRLAFINMIYKEMDFPVILDDAFVQYDDTRTEKAINLLLSCKFKQLLIFTCQSREKAIFEKKNIEINYISL</sequence>
<dbReference type="AlphaFoldDB" id="A0A9X4B2H2"/>
<feature type="coiled-coil region" evidence="1">
    <location>
        <begin position="397"/>
        <end position="431"/>
    </location>
</feature>
<dbReference type="GO" id="GO:0006302">
    <property type="term" value="P:double-strand break repair"/>
    <property type="evidence" value="ECO:0007669"/>
    <property type="project" value="InterPro"/>
</dbReference>
<dbReference type="Pfam" id="PF13476">
    <property type="entry name" value="AAA_23"/>
    <property type="match status" value="1"/>
</dbReference>
<dbReference type="Gene3D" id="3.40.50.300">
    <property type="entry name" value="P-loop containing nucleotide triphosphate hydrolases"/>
    <property type="match status" value="2"/>
</dbReference>
<protein>
    <submittedName>
        <fullName evidence="4">AAA family ATPase</fullName>
    </submittedName>
</protein>
<reference evidence="4" key="1">
    <citation type="submission" date="2022-05" db="EMBL/GenBank/DDBJ databases">
        <title>Draft genome sequence of Clostridium tertium strain CP3 isolated from Peru.</title>
        <authorList>
            <person name="Hurtado R."/>
            <person name="Lima L."/>
            <person name="Sousa T."/>
            <person name="Jaiswal A.K."/>
            <person name="Tiwari S."/>
            <person name="Maturrano L."/>
            <person name="Brenig B."/>
            <person name="Azevedo V."/>
        </authorList>
    </citation>
    <scope>NUCLEOTIDE SEQUENCE</scope>
    <source>
        <strain evidence="4">CP3</strain>
    </source>
</reference>
<evidence type="ECO:0000259" key="3">
    <source>
        <dbReference type="Pfam" id="PF13476"/>
    </source>
</evidence>
<feature type="coiled-coil region" evidence="1">
    <location>
        <begin position="225"/>
        <end position="274"/>
    </location>
</feature>
<comment type="caution">
    <text evidence="4">The sequence shown here is derived from an EMBL/GenBank/DDBJ whole genome shotgun (WGS) entry which is preliminary data.</text>
</comment>
<name>A0A9X4B2H2_9CLOT</name>
<dbReference type="EMBL" id="JAMRYU010000010">
    <property type="protein sequence ID" value="MDC4240666.1"/>
    <property type="molecule type" value="Genomic_DNA"/>
</dbReference>
<dbReference type="GO" id="GO:0016887">
    <property type="term" value="F:ATP hydrolysis activity"/>
    <property type="evidence" value="ECO:0007669"/>
    <property type="project" value="InterPro"/>
</dbReference>